<sequence>MGRDCFGKRGLRGFAAEIRSLQIWVNMLLFLKKRKHEFPQNISKLNEQESTFADHITENSPKEELLFYKQKNRSRTKKDCSLSMAEREVPVQMEDGLGEVQSR</sequence>
<dbReference type="Proteomes" id="UP000293506">
    <property type="component" value="Unassembled WGS sequence"/>
</dbReference>
<evidence type="ECO:0000313" key="2">
    <source>
        <dbReference type="Proteomes" id="UP000293506"/>
    </source>
</evidence>
<dbReference type="EMBL" id="RCXQ01000011">
    <property type="protein sequence ID" value="RYT65359.1"/>
    <property type="molecule type" value="Genomic_DNA"/>
</dbReference>
<protein>
    <submittedName>
        <fullName evidence="1">Uncharacterized protein</fullName>
    </submittedName>
</protein>
<evidence type="ECO:0000313" key="1">
    <source>
        <dbReference type="EMBL" id="RYT65359.1"/>
    </source>
</evidence>
<accession>A0A4Q5GDR0</accession>
<comment type="caution">
    <text evidence="1">The sequence shown here is derived from an EMBL/GenBank/DDBJ whole genome shotgun (WGS) entry which is preliminary data.</text>
</comment>
<name>A0A4Q5GDR0_9FIRM</name>
<proteinExistence type="predicted"/>
<reference evidence="1 2" key="1">
    <citation type="journal article" date="2019" name="Science, e1252229">
        <title>Invertible promoters mediate bacterial phase variation, antibiotic resistance, and host adaptation in the gut.</title>
        <authorList>
            <person name="Jiang X."/>
            <person name="Hall A.B."/>
            <person name="Arthur T.D."/>
            <person name="Plichta D.R."/>
            <person name="Covington C.T."/>
            <person name="Poyet M."/>
            <person name="Crothers J."/>
            <person name="Moses P.L."/>
            <person name="Tolonen A.C."/>
            <person name="Vlamakis H."/>
            <person name="Alm E.J."/>
            <person name="Xavier R.J."/>
        </authorList>
    </citation>
    <scope>NUCLEOTIDE SEQUENCE [LARGE SCALE GENOMIC DNA]</scope>
    <source>
        <strain evidence="2">af_0058</strain>
    </source>
</reference>
<gene>
    <name evidence="1" type="ORF">EAI82_11790</name>
</gene>
<organism evidence="1 2">
    <name type="scientific">Blautia obeum</name>
    <dbReference type="NCBI Taxonomy" id="40520"/>
    <lineage>
        <taxon>Bacteria</taxon>
        <taxon>Bacillati</taxon>
        <taxon>Bacillota</taxon>
        <taxon>Clostridia</taxon>
        <taxon>Lachnospirales</taxon>
        <taxon>Lachnospiraceae</taxon>
        <taxon>Blautia</taxon>
    </lineage>
</organism>
<dbReference type="AlphaFoldDB" id="A0A4Q5GDR0"/>